<protein>
    <submittedName>
        <fullName evidence="3">CID domain-containing protein</fullName>
    </submittedName>
</protein>
<accession>A0A0K0CZA1</accession>
<feature type="region of interest" description="Disordered" evidence="1">
    <location>
        <begin position="111"/>
        <end position="154"/>
    </location>
</feature>
<evidence type="ECO:0000313" key="2">
    <source>
        <dbReference type="Proteomes" id="UP000035642"/>
    </source>
</evidence>
<dbReference type="Proteomes" id="UP000035642">
    <property type="component" value="Unassembled WGS sequence"/>
</dbReference>
<reference evidence="3" key="2">
    <citation type="submission" date="2017-02" db="UniProtKB">
        <authorList>
            <consortium name="WormBaseParasite"/>
        </authorList>
    </citation>
    <scope>IDENTIFICATION</scope>
</reference>
<reference evidence="2" key="1">
    <citation type="submission" date="2012-09" db="EMBL/GenBank/DDBJ databases">
        <authorList>
            <person name="Martin A.A."/>
        </authorList>
    </citation>
    <scope>NUCLEOTIDE SEQUENCE</scope>
</reference>
<feature type="compositionally biased region" description="Pro residues" evidence="1">
    <location>
        <begin position="133"/>
        <end position="143"/>
    </location>
</feature>
<dbReference type="AlphaFoldDB" id="A0A0K0CZA1"/>
<evidence type="ECO:0000313" key="3">
    <source>
        <dbReference type="WBParaSite" id="ACAC_0000303801-mRNA-1"/>
    </source>
</evidence>
<evidence type="ECO:0000256" key="1">
    <source>
        <dbReference type="SAM" id="MobiDB-lite"/>
    </source>
</evidence>
<keyword evidence="2" id="KW-1185">Reference proteome</keyword>
<proteinExistence type="predicted"/>
<name>A0A0K0CZA1_ANGCA</name>
<sequence length="180" mass="20440">MVWDFEVKVNILAQETKTPTRKLLEAFWIKAKAVDHPNKLYISIPFQALKKAILPKRQLLLYCIMFFYGSEYRAADDNETVNEVVSNWGVAQAKAAARGLDDYFDSPLEKRESASKVSNQSSEEYIKKLPLSPRTPPKPPPARIPKGLRPRDDNETINEVVSNWGAAQAMLQQRKEQPPG</sequence>
<dbReference type="WBParaSite" id="ACAC_0000303801-mRNA-1">
    <property type="protein sequence ID" value="ACAC_0000303801-mRNA-1"/>
    <property type="gene ID" value="ACAC_0000303801"/>
</dbReference>
<organism evidence="2 3">
    <name type="scientific">Angiostrongylus cantonensis</name>
    <name type="common">Rat lungworm</name>
    <dbReference type="NCBI Taxonomy" id="6313"/>
    <lineage>
        <taxon>Eukaryota</taxon>
        <taxon>Metazoa</taxon>
        <taxon>Ecdysozoa</taxon>
        <taxon>Nematoda</taxon>
        <taxon>Chromadorea</taxon>
        <taxon>Rhabditida</taxon>
        <taxon>Rhabditina</taxon>
        <taxon>Rhabditomorpha</taxon>
        <taxon>Strongyloidea</taxon>
        <taxon>Metastrongylidae</taxon>
        <taxon>Angiostrongylus</taxon>
    </lineage>
</organism>